<dbReference type="EMBL" id="FWYE01000001">
    <property type="protein sequence ID" value="SMD30154.1"/>
    <property type="molecule type" value="Genomic_DNA"/>
</dbReference>
<keyword evidence="3" id="KW-1185">Reference proteome</keyword>
<accession>A0A8G2FVD5</accession>
<dbReference type="RefSeq" id="WP_084272214.1">
    <property type="nucleotide sequence ID" value="NZ_FWYE01000001.1"/>
</dbReference>
<dbReference type="GO" id="GO:0001514">
    <property type="term" value="P:selenocysteine incorporation"/>
    <property type="evidence" value="ECO:0007669"/>
    <property type="project" value="TreeGrafter"/>
</dbReference>
<dbReference type="Gene3D" id="2.40.30.10">
    <property type="entry name" value="Translation factors"/>
    <property type="match status" value="1"/>
</dbReference>
<evidence type="ECO:0000259" key="1">
    <source>
        <dbReference type="Pfam" id="PF03144"/>
    </source>
</evidence>
<dbReference type="Pfam" id="PF03144">
    <property type="entry name" value="GTP_EFTU_D2"/>
    <property type="match status" value="1"/>
</dbReference>
<evidence type="ECO:0000313" key="3">
    <source>
        <dbReference type="Proteomes" id="UP000192315"/>
    </source>
</evidence>
<sequence>MSSINIFSYNSKDFIKDIAKSGTKSDIEIYHRKDNDIFTIMEPIRYPDKVSSLTDSIYPAQAAIINGDIIDKNLGEVLVALELMGKKRLFVISNENKNRISNLLKSTAFDYTLFDGRPMELLDHLRQLKYASENETYVLIDHFFKVRGVGTVALGFVLSGKIEKHQKLIISDLDREIEIRSIQMNDVDQDYAGPGSRVGLALKNIEPEEMSRGMILSDRPFEYKNEIDGDIIYHNAVKSRLNENSEVFVCTMMRYQRGIFKNKKIILEKRLPVIENFTVLSSNNIFPRVFARINF</sequence>
<dbReference type="InterPro" id="IPR004161">
    <property type="entry name" value="EFTu-like_2"/>
</dbReference>
<proteinExistence type="predicted"/>
<dbReference type="CDD" id="cd03696">
    <property type="entry name" value="SelB_II"/>
    <property type="match status" value="1"/>
</dbReference>
<dbReference type="InterPro" id="IPR050055">
    <property type="entry name" value="EF-Tu_GTPase"/>
</dbReference>
<dbReference type="AlphaFoldDB" id="A0A8G2FVD5"/>
<dbReference type="PANTHER" id="PTHR43721">
    <property type="entry name" value="ELONGATION FACTOR TU-RELATED"/>
    <property type="match status" value="1"/>
</dbReference>
<name>A0A8G2FVD5_PICTO</name>
<comment type="caution">
    <text evidence="2">The sequence shown here is derived from an EMBL/GenBank/DDBJ whole genome shotgun (WGS) entry which is preliminary data.</text>
</comment>
<organism evidence="2 3">
    <name type="scientific">Picrophilus torridus (strain ATCC 700027 / DSM 9790 / JCM 10055 / NBRC 100828 / KAW 2/3)</name>
    <dbReference type="NCBI Taxonomy" id="1122961"/>
    <lineage>
        <taxon>Archaea</taxon>
        <taxon>Methanobacteriati</taxon>
        <taxon>Thermoplasmatota</taxon>
        <taxon>Thermoplasmata</taxon>
        <taxon>Thermoplasmatales</taxon>
        <taxon>Picrophilaceae</taxon>
        <taxon>Picrophilus</taxon>
    </lineage>
</organism>
<dbReference type="SUPFAM" id="SSF50447">
    <property type="entry name" value="Translation proteins"/>
    <property type="match status" value="1"/>
</dbReference>
<keyword evidence="2" id="KW-0251">Elongation factor</keyword>
<protein>
    <submittedName>
        <fullName evidence="2">Elongation factor Tu domain 2</fullName>
    </submittedName>
</protein>
<keyword evidence="2" id="KW-0648">Protein biosynthesis</keyword>
<dbReference type="GO" id="GO:0003746">
    <property type="term" value="F:translation elongation factor activity"/>
    <property type="evidence" value="ECO:0007669"/>
    <property type="project" value="UniProtKB-KW"/>
</dbReference>
<dbReference type="PANTHER" id="PTHR43721:SF11">
    <property type="entry name" value="SELENOCYSTEINE-SPECIFIC ELONGATION FACTOR"/>
    <property type="match status" value="1"/>
</dbReference>
<evidence type="ECO:0000313" key="2">
    <source>
        <dbReference type="EMBL" id="SMD30154.1"/>
    </source>
</evidence>
<gene>
    <name evidence="2" type="ORF">SAMN02745355_0015</name>
</gene>
<dbReference type="Proteomes" id="UP000192315">
    <property type="component" value="Unassembled WGS sequence"/>
</dbReference>
<feature type="domain" description="Translation elongation factor EFTu-like" evidence="1">
    <location>
        <begin position="150"/>
        <end position="216"/>
    </location>
</feature>
<dbReference type="InterPro" id="IPR009000">
    <property type="entry name" value="Transl_B-barrel_sf"/>
</dbReference>
<reference evidence="2 3" key="1">
    <citation type="submission" date="2017-04" db="EMBL/GenBank/DDBJ databases">
        <authorList>
            <person name="Varghese N."/>
            <person name="Submissions S."/>
        </authorList>
    </citation>
    <scope>NUCLEOTIDE SEQUENCE [LARGE SCALE GENOMIC DNA]</scope>
    <source>
        <strain evidence="2 3">DSM 9789</strain>
    </source>
</reference>
<dbReference type="GO" id="GO:0005525">
    <property type="term" value="F:GTP binding"/>
    <property type="evidence" value="ECO:0007669"/>
    <property type="project" value="InterPro"/>
</dbReference>